<dbReference type="PANTHER" id="PTHR10890">
    <property type="entry name" value="CYSTEINYL-TRNA SYNTHETASE"/>
    <property type="match status" value="1"/>
</dbReference>
<evidence type="ECO:0000256" key="6">
    <source>
        <dbReference type="ARBA" id="ARBA00022723"/>
    </source>
</evidence>
<dbReference type="AlphaFoldDB" id="A0A388TBL7"/>
<dbReference type="GO" id="GO:0004817">
    <property type="term" value="F:cysteine-tRNA ligase activity"/>
    <property type="evidence" value="ECO:0007669"/>
    <property type="project" value="UniProtKB-UniRule"/>
</dbReference>
<feature type="binding site" evidence="13">
    <location>
        <position position="27"/>
    </location>
    <ligand>
        <name>Zn(2+)</name>
        <dbReference type="ChEBI" id="CHEBI:29105"/>
    </ligand>
</feature>
<dbReference type="Pfam" id="PF01406">
    <property type="entry name" value="tRNA-synt_1e"/>
    <property type="match status" value="1"/>
</dbReference>
<feature type="binding site" evidence="13">
    <location>
        <position position="232"/>
    </location>
    <ligand>
        <name>Zn(2+)</name>
        <dbReference type="ChEBI" id="CHEBI:29105"/>
    </ligand>
</feature>
<evidence type="ECO:0000256" key="4">
    <source>
        <dbReference type="ARBA" id="ARBA00022490"/>
    </source>
</evidence>
<keyword evidence="4 13" id="KW-0963">Cytoplasm</keyword>
<dbReference type="Pfam" id="PF09190">
    <property type="entry name" value="DALR_2"/>
    <property type="match status" value="1"/>
</dbReference>
<evidence type="ECO:0000256" key="11">
    <source>
        <dbReference type="ARBA" id="ARBA00023146"/>
    </source>
</evidence>
<keyword evidence="16" id="KW-1185">Reference proteome</keyword>
<feature type="binding site" evidence="13">
    <location>
        <position position="267"/>
    </location>
    <ligand>
        <name>ATP</name>
        <dbReference type="ChEBI" id="CHEBI:30616"/>
    </ligand>
</feature>
<evidence type="ECO:0000256" key="8">
    <source>
        <dbReference type="ARBA" id="ARBA00022833"/>
    </source>
</evidence>
<organism evidence="15 16">
    <name type="scientific">Termititenax aidoneus</name>
    <dbReference type="NCBI Taxonomy" id="2218524"/>
    <lineage>
        <taxon>Bacteria</taxon>
        <taxon>Bacillati</taxon>
        <taxon>Candidatus Margulisiibacteriota</taxon>
        <taxon>Candidatus Termititenacia</taxon>
        <taxon>Candidatus Termititenacales</taxon>
        <taxon>Candidatus Termititenacaceae</taxon>
        <taxon>Candidatus Termititenax</taxon>
    </lineage>
</organism>
<evidence type="ECO:0000256" key="2">
    <source>
        <dbReference type="ARBA" id="ARBA00005594"/>
    </source>
</evidence>
<keyword evidence="10 13" id="KW-0648">Protein biosynthesis</keyword>
<dbReference type="GO" id="GO:0006423">
    <property type="term" value="P:cysteinyl-tRNA aminoacylation"/>
    <property type="evidence" value="ECO:0007669"/>
    <property type="project" value="UniProtKB-UniRule"/>
</dbReference>
<protein>
    <recommendedName>
        <fullName evidence="13">Cysteine--tRNA ligase</fullName>
        <ecNumber evidence="13">6.1.1.16</ecNumber>
    </recommendedName>
    <alternativeName>
        <fullName evidence="13">Cysteinyl-tRNA synthetase</fullName>
        <shortName evidence="13">CysRS</shortName>
    </alternativeName>
</protein>
<dbReference type="SMART" id="SM00840">
    <property type="entry name" value="DALR_2"/>
    <property type="match status" value="1"/>
</dbReference>
<feature type="short sequence motif" description="'HIGH' region" evidence="13">
    <location>
        <begin position="29"/>
        <end position="39"/>
    </location>
</feature>
<dbReference type="InterPro" id="IPR014729">
    <property type="entry name" value="Rossmann-like_a/b/a_fold"/>
</dbReference>
<dbReference type="InterPro" id="IPR009080">
    <property type="entry name" value="tRNAsynth_Ia_anticodon-bd"/>
</dbReference>
<sequence>MQVYNTLSRRKEEFTPLRPNEVNMYVCGVTVYDYCHLGHARAYIVFDMIRRYLLHKGYQVNYIQNFTDIDDKIIRKANESGQNTREITEKFIQEYFTDFDRLGILRATDYPKATEHIEDIIAVIETLVQKGHAYAVNGDVYYDVTSFPQYGKLSGRKFEDNAAGARVAVDEAKKNPLDFALWKAAKPGEPAWPSPWGDGRPGWHIECSAMSMKKLGKSFDIHGGGQDLIFPHHENEIAQSEGATGQPYVKYWLHNGFVNIHDEKMSKSLGNFFTIRDILKKYSPETLRFFVLSTHYRSPINFSEEQLIEAQKGLARLYQAVWENTPQSAKSPAATTPQSASQTAPLIKGSTELVSEYVSLEKEFKDYMDDDFNSAGALGVLFNLATVANRDRSPQAANLLKKLGGVLGLLQAEKKSTEIPAEITALAEQRLAAKKNKDFTLADQLRAAITAQGYAIKDTAQGFILSKLPK</sequence>
<evidence type="ECO:0000256" key="3">
    <source>
        <dbReference type="ARBA" id="ARBA00011245"/>
    </source>
</evidence>
<keyword evidence="9 13" id="KW-0067">ATP-binding</keyword>
<evidence type="ECO:0000256" key="13">
    <source>
        <dbReference type="HAMAP-Rule" id="MF_00041"/>
    </source>
</evidence>
<dbReference type="EC" id="6.1.1.16" evidence="13"/>
<dbReference type="GO" id="GO:0005524">
    <property type="term" value="F:ATP binding"/>
    <property type="evidence" value="ECO:0007669"/>
    <property type="project" value="UniProtKB-UniRule"/>
</dbReference>
<dbReference type="SUPFAM" id="SSF47323">
    <property type="entry name" value="Anticodon-binding domain of a subclass of class I aminoacyl-tRNA synthetases"/>
    <property type="match status" value="1"/>
</dbReference>
<keyword evidence="6 13" id="KW-0479">Metal-binding</keyword>
<dbReference type="PANTHER" id="PTHR10890:SF3">
    <property type="entry name" value="CYSTEINE--TRNA LIGASE, CYTOPLASMIC"/>
    <property type="match status" value="1"/>
</dbReference>
<dbReference type="InterPro" id="IPR015273">
    <property type="entry name" value="Cys-tRNA-synt_Ia_DALR"/>
</dbReference>
<dbReference type="Proteomes" id="UP000269352">
    <property type="component" value="Unassembled WGS sequence"/>
</dbReference>
<evidence type="ECO:0000256" key="9">
    <source>
        <dbReference type="ARBA" id="ARBA00022840"/>
    </source>
</evidence>
<evidence type="ECO:0000313" key="16">
    <source>
        <dbReference type="Proteomes" id="UP000269352"/>
    </source>
</evidence>
<accession>A0A388TBL7</accession>
<dbReference type="EMBL" id="BGZN01000033">
    <property type="protein sequence ID" value="GBR74186.1"/>
    <property type="molecule type" value="Genomic_DNA"/>
</dbReference>
<dbReference type="GO" id="GO:0005829">
    <property type="term" value="C:cytosol"/>
    <property type="evidence" value="ECO:0007669"/>
    <property type="project" value="TreeGrafter"/>
</dbReference>
<keyword evidence="5 13" id="KW-0436">Ligase</keyword>
<name>A0A388TBL7_TERA1</name>
<evidence type="ECO:0000256" key="12">
    <source>
        <dbReference type="ARBA" id="ARBA00047398"/>
    </source>
</evidence>
<dbReference type="HAMAP" id="MF_00041">
    <property type="entry name" value="Cys_tRNA_synth"/>
    <property type="match status" value="1"/>
</dbReference>
<dbReference type="InterPro" id="IPR015803">
    <property type="entry name" value="Cys-tRNA-ligase"/>
</dbReference>
<evidence type="ECO:0000313" key="15">
    <source>
        <dbReference type="EMBL" id="GBR74186.1"/>
    </source>
</evidence>
<comment type="subcellular location">
    <subcellularLocation>
        <location evidence="1 13">Cytoplasm</location>
    </subcellularLocation>
</comment>
<dbReference type="FunFam" id="3.40.50.620:FF:000009">
    <property type="entry name" value="Cysteine--tRNA ligase"/>
    <property type="match status" value="1"/>
</dbReference>
<proteinExistence type="inferred from homology"/>
<dbReference type="CDD" id="cd00672">
    <property type="entry name" value="CysRS_core"/>
    <property type="match status" value="1"/>
</dbReference>
<keyword evidence="11 13" id="KW-0030">Aminoacyl-tRNA synthetase</keyword>
<dbReference type="Gene3D" id="3.40.50.620">
    <property type="entry name" value="HUPs"/>
    <property type="match status" value="1"/>
</dbReference>
<dbReference type="SUPFAM" id="SSF52374">
    <property type="entry name" value="Nucleotidylyl transferase"/>
    <property type="match status" value="1"/>
</dbReference>
<comment type="catalytic activity">
    <reaction evidence="12 13">
        <text>tRNA(Cys) + L-cysteine + ATP = L-cysteinyl-tRNA(Cys) + AMP + diphosphate</text>
        <dbReference type="Rhea" id="RHEA:17773"/>
        <dbReference type="Rhea" id="RHEA-COMP:9661"/>
        <dbReference type="Rhea" id="RHEA-COMP:9679"/>
        <dbReference type="ChEBI" id="CHEBI:30616"/>
        <dbReference type="ChEBI" id="CHEBI:33019"/>
        <dbReference type="ChEBI" id="CHEBI:35235"/>
        <dbReference type="ChEBI" id="CHEBI:78442"/>
        <dbReference type="ChEBI" id="CHEBI:78517"/>
        <dbReference type="ChEBI" id="CHEBI:456215"/>
        <dbReference type="EC" id="6.1.1.16"/>
    </reaction>
</comment>
<reference evidence="15 16" key="1">
    <citation type="journal article" date="2019" name="ISME J.">
        <title>Genome analyses of uncultured TG2/ZB3 bacteria in 'Margulisbacteria' specifically attached to ectosymbiotic spirochetes of protists in the termite gut.</title>
        <authorList>
            <person name="Utami Y.D."/>
            <person name="Kuwahara H."/>
            <person name="Igai K."/>
            <person name="Murakami T."/>
            <person name="Sugaya K."/>
            <person name="Morikawa T."/>
            <person name="Nagura Y."/>
            <person name="Yuki M."/>
            <person name="Deevong P."/>
            <person name="Inoue T."/>
            <person name="Kihara K."/>
            <person name="Lo N."/>
            <person name="Yamada A."/>
            <person name="Ohkuma M."/>
            <person name="Hongoh Y."/>
        </authorList>
    </citation>
    <scope>NUCLEOTIDE SEQUENCE [LARGE SCALE GENOMIC DNA]</scope>
    <source>
        <strain evidence="15">NkOx7-01</strain>
    </source>
</reference>
<gene>
    <name evidence="13 15" type="primary">cysS</name>
    <name evidence="15" type="ORF">NO1_1408</name>
</gene>
<dbReference type="InterPro" id="IPR032678">
    <property type="entry name" value="tRNA-synt_1_cat_dom"/>
</dbReference>
<keyword evidence="8 13" id="KW-0862">Zinc</keyword>
<evidence type="ECO:0000256" key="1">
    <source>
        <dbReference type="ARBA" id="ARBA00004496"/>
    </source>
</evidence>
<feature type="binding site" evidence="13">
    <location>
        <position position="236"/>
    </location>
    <ligand>
        <name>Zn(2+)</name>
        <dbReference type="ChEBI" id="CHEBI:29105"/>
    </ligand>
</feature>
<comment type="similarity">
    <text evidence="2 13">Belongs to the class-I aminoacyl-tRNA synthetase family.</text>
</comment>
<dbReference type="NCBIfam" id="TIGR00435">
    <property type="entry name" value="cysS"/>
    <property type="match status" value="1"/>
</dbReference>
<comment type="cofactor">
    <cofactor evidence="13">
        <name>Zn(2+)</name>
        <dbReference type="ChEBI" id="CHEBI:29105"/>
    </cofactor>
    <text evidence="13">Binds 1 zinc ion per subunit.</text>
</comment>
<feature type="binding site" evidence="13">
    <location>
        <position position="207"/>
    </location>
    <ligand>
        <name>Zn(2+)</name>
        <dbReference type="ChEBI" id="CHEBI:29105"/>
    </ligand>
</feature>
<feature type="domain" description="Cysteinyl-tRNA synthetase class Ia DALR" evidence="14">
    <location>
        <begin position="363"/>
        <end position="418"/>
    </location>
</feature>
<evidence type="ECO:0000256" key="7">
    <source>
        <dbReference type="ARBA" id="ARBA00022741"/>
    </source>
</evidence>
<feature type="short sequence motif" description="'KMSKS' region" evidence="13">
    <location>
        <begin position="264"/>
        <end position="268"/>
    </location>
</feature>
<dbReference type="InterPro" id="IPR024909">
    <property type="entry name" value="Cys-tRNA/MSH_ligase"/>
</dbReference>
<dbReference type="Gene3D" id="1.20.120.1910">
    <property type="entry name" value="Cysteine-tRNA ligase, C-terminal anti-codon recognition domain"/>
    <property type="match status" value="1"/>
</dbReference>
<evidence type="ECO:0000256" key="10">
    <source>
        <dbReference type="ARBA" id="ARBA00022917"/>
    </source>
</evidence>
<comment type="subunit">
    <text evidence="3 13">Monomer.</text>
</comment>
<dbReference type="PRINTS" id="PR00983">
    <property type="entry name" value="TRNASYNTHCYS"/>
</dbReference>
<dbReference type="GO" id="GO:0008270">
    <property type="term" value="F:zinc ion binding"/>
    <property type="evidence" value="ECO:0007669"/>
    <property type="project" value="UniProtKB-UniRule"/>
</dbReference>
<evidence type="ECO:0000259" key="14">
    <source>
        <dbReference type="SMART" id="SM00840"/>
    </source>
</evidence>
<evidence type="ECO:0000256" key="5">
    <source>
        <dbReference type="ARBA" id="ARBA00022598"/>
    </source>
</evidence>
<comment type="caution">
    <text evidence="15">The sequence shown here is derived from an EMBL/GenBank/DDBJ whole genome shotgun (WGS) entry which is preliminary data.</text>
</comment>
<keyword evidence="7 13" id="KW-0547">Nucleotide-binding</keyword>